<keyword evidence="2" id="KW-0929">Antimicrobial</keyword>
<evidence type="ECO:0000256" key="1">
    <source>
        <dbReference type="ARBA" id="ARBA00006722"/>
    </source>
</evidence>
<dbReference type="InterPro" id="IPR036574">
    <property type="entry name" value="Scorpion_toxin-like_sf"/>
</dbReference>
<dbReference type="InterPro" id="IPR008176">
    <property type="entry name" value="Defensin_plant"/>
</dbReference>
<dbReference type="PANTHER" id="PTHR33147:SF123">
    <property type="entry name" value="DEFENSIN-LIKE PROTEIN 10"/>
    <property type="match status" value="1"/>
</dbReference>
<evidence type="ECO:0000256" key="5">
    <source>
        <dbReference type="ARBA" id="ARBA00022821"/>
    </source>
</evidence>
<gene>
    <name evidence="9" type="ORF">MERR_LOCUS31009</name>
</gene>
<feature type="domain" description="Knottins-like" evidence="8">
    <location>
        <begin position="30"/>
        <end position="73"/>
    </location>
</feature>
<dbReference type="SMART" id="SM00505">
    <property type="entry name" value="Knot1"/>
    <property type="match status" value="1"/>
</dbReference>
<dbReference type="Proteomes" id="UP000467841">
    <property type="component" value="Unassembled WGS sequence"/>
</dbReference>
<organism evidence="9 10">
    <name type="scientific">Microthlaspi erraticum</name>
    <dbReference type="NCBI Taxonomy" id="1685480"/>
    <lineage>
        <taxon>Eukaryota</taxon>
        <taxon>Viridiplantae</taxon>
        <taxon>Streptophyta</taxon>
        <taxon>Embryophyta</taxon>
        <taxon>Tracheophyta</taxon>
        <taxon>Spermatophyta</taxon>
        <taxon>Magnoliopsida</taxon>
        <taxon>eudicotyledons</taxon>
        <taxon>Gunneridae</taxon>
        <taxon>Pentapetalae</taxon>
        <taxon>rosids</taxon>
        <taxon>malvids</taxon>
        <taxon>Brassicales</taxon>
        <taxon>Brassicaceae</taxon>
        <taxon>Coluteocarpeae</taxon>
        <taxon>Microthlaspi</taxon>
    </lineage>
</organism>
<evidence type="ECO:0000256" key="3">
    <source>
        <dbReference type="ARBA" id="ARBA00022577"/>
    </source>
</evidence>
<dbReference type="GO" id="GO:0050832">
    <property type="term" value="P:defense response to fungus"/>
    <property type="evidence" value="ECO:0007669"/>
    <property type="project" value="UniProtKB-KW"/>
</dbReference>
<keyword evidence="6" id="KW-1015">Disulfide bond</keyword>
<dbReference type="GO" id="GO:0031640">
    <property type="term" value="P:killing of cells of another organism"/>
    <property type="evidence" value="ECO:0007669"/>
    <property type="project" value="UniProtKB-KW"/>
</dbReference>
<keyword evidence="3" id="KW-0295">Fungicide</keyword>
<evidence type="ECO:0000256" key="2">
    <source>
        <dbReference type="ARBA" id="ARBA00022529"/>
    </source>
</evidence>
<keyword evidence="5" id="KW-0611">Plant defense</keyword>
<keyword evidence="10" id="KW-1185">Reference proteome</keyword>
<dbReference type="Gene3D" id="3.30.30.10">
    <property type="entry name" value="Knottin, scorpion toxin-like"/>
    <property type="match status" value="1"/>
</dbReference>
<keyword evidence="4 7" id="KW-0732">Signal</keyword>
<evidence type="ECO:0000313" key="10">
    <source>
        <dbReference type="Proteomes" id="UP000467841"/>
    </source>
</evidence>
<dbReference type="OrthoDB" id="683455at2759"/>
<comment type="caution">
    <text evidence="9">The sequence shown here is derived from an EMBL/GenBank/DDBJ whole genome shotgun (WGS) entry which is preliminary data.</text>
</comment>
<dbReference type="AlphaFoldDB" id="A0A6D2K619"/>
<feature type="chain" id="PRO_5025530336" description="Knottins-like domain-containing protein" evidence="7">
    <location>
        <begin position="29"/>
        <end position="73"/>
    </location>
</feature>
<reference evidence="9" key="1">
    <citation type="submission" date="2020-01" db="EMBL/GenBank/DDBJ databases">
        <authorList>
            <person name="Mishra B."/>
        </authorList>
    </citation>
    <scope>NUCLEOTIDE SEQUENCE [LARGE SCALE GENOMIC DNA]</scope>
</reference>
<sequence length="73" mass="7583">MKLSPRLVSALLLSFMLLLATGMGPVEARTCQSASGKFKGVCLNSDNCAKVCSGEGFAGGKCSNINCYCTKPC</sequence>
<evidence type="ECO:0000259" key="8">
    <source>
        <dbReference type="SMART" id="SM00505"/>
    </source>
</evidence>
<dbReference type="InterPro" id="IPR003614">
    <property type="entry name" value="Knottins"/>
</dbReference>
<dbReference type="PRINTS" id="PR00288">
    <property type="entry name" value="PUROTHIONIN"/>
</dbReference>
<name>A0A6D2K619_9BRAS</name>
<proteinExistence type="inferred from homology"/>
<dbReference type="PANTHER" id="PTHR33147">
    <property type="entry name" value="DEFENSIN-LIKE PROTEIN 1"/>
    <property type="match status" value="1"/>
</dbReference>
<evidence type="ECO:0000313" key="9">
    <source>
        <dbReference type="EMBL" id="CAA7043774.1"/>
    </source>
</evidence>
<comment type="similarity">
    <text evidence="1">Belongs to the DEFL family.</text>
</comment>
<dbReference type="Pfam" id="PF00304">
    <property type="entry name" value="Gamma-thionin"/>
    <property type="match status" value="1"/>
</dbReference>
<evidence type="ECO:0000256" key="4">
    <source>
        <dbReference type="ARBA" id="ARBA00022729"/>
    </source>
</evidence>
<dbReference type="PROSITE" id="PS00940">
    <property type="entry name" value="GAMMA_THIONIN"/>
    <property type="match status" value="1"/>
</dbReference>
<protein>
    <recommendedName>
        <fullName evidence="8">Knottins-like domain-containing protein</fullName>
    </recommendedName>
</protein>
<feature type="signal peptide" evidence="7">
    <location>
        <begin position="1"/>
        <end position="28"/>
    </location>
</feature>
<accession>A0A6D2K619</accession>
<evidence type="ECO:0000256" key="6">
    <source>
        <dbReference type="ARBA" id="ARBA00023157"/>
    </source>
</evidence>
<dbReference type="EMBL" id="CACVBM020001285">
    <property type="protein sequence ID" value="CAA7043774.1"/>
    <property type="molecule type" value="Genomic_DNA"/>
</dbReference>
<evidence type="ECO:0000256" key="7">
    <source>
        <dbReference type="SAM" id="SignalP"/>
    </source>
</evidence>
<dbReference type="SUPFAM" id="SSF57095">
    <property type="entry name" value="Scorpion toxin-like"/>
    <property type="match status" value="1"/>
</dbReference>